<name>A0AAD7FRW8_9AGAR</name>
<evidence type="ECO:0000313" key="3">
    <source>
        <dbReference type="Proteomes" id="UP001221142"/>
    </source>
</evidence>
<dbReference type="AlphaFoldDB" id="A0AAD7FRW8"/>
<evidence type="ECO:0000256" key="1">
    <source>
        <dbReference type="SAM" id="MobiDB-lite"/>
    </source>
</evidence>
<comment type="caution">
    <text evidence="2">The sequence shown here is derived from an EMBL/GenBank/DDBJ whole genome shotgun (WGS) entry which is preliminary data.</text>
</comment>
<dbReference type="EMBL" id="JARKIF010000007">
    <property type="protein sequence ID" value="KAJ7634775.1"/>
    <property type="molecule type" value="Genomic_DNA"/>
</dbReference>
<dbReference type="Proteomes" id="UP001221142">
    <property type="component" value="Unassembled WGS sequence"/>
</dbReference>
<sequence length="456" mass="50450">MSALRWLLAELKKLASTLAGASIRGLLSLISALFRVVLKKRPASTPGFTKDLQTIRIVYPPSNDHPGIPLHGAALEENVTSFSLLPAALNAHNAPYRHSGPSASRSSQDISAALPTQERYSLHSLSVSHLPSTNQHPTAAASVQDLSSRPPSPGLALGGYMPSTNPSVVDITVDPPETESPAESPQSSRVFGDVVASTALINEHYRRIFPGIPDSVRRYERKVSVPDEPTQFTIPSLTIRMDPVPAPSGWMVCQHPEGAQYFFHKEKRVFTDANLYDPDTFQFMTTQINLILDFLRAHNVILQPNVDLVVDEWVYEDGEKGVQYYFANHQDRCVFWMDKTDADLFPVTFEIPGVTSASHIRHILEAQYWYHCELFPRSLQVTELMVDELRDLVLHALGDLVTSVTSTVSWNSEDLNSILTLVDGLAKNIGRNTDNKFNGCSCLVGPWHNIVASVCV</sequence>
<evidence type="ECO:0000313" key="2">
    <source>
        <dbReference type="EMBL" id="KAJ7634775.1"/>
    </source>
</evidence>
<organism evidence="2 3">
    <name type="scientific">Roridomyces roridus</name>
    <dbReference type="NCBI Taxonomy" id="1738132"/>
    <lineage>
        <taxon>Eukaryota</taxon>
        <taxon>Fungi</taxon>
        <taxon>Dikarya</taxon>
        <taxon>Basidiomycota</taxon>
        <taxon>Agaricomycotina</taxon>
        <taxon>Agaricomycetes</taxon>
        <taxon>Agaricomycetidae</taxon>
        <taxon>Agaricales</taxon>
        <taxon>Marasmiineae</taxon>
        <taxon>Mycenaceae</taxon>
        <taxon>Roridomyces</taxon>
    </lineage>
</organism>
<protein>
    <submittedName>
        <fullName evidence="2">Uncharacterized protein</fullName>
    </submittedName>
</protein>
<proteinExistence type="predicted"/>
<accession>A0AAD7FRW8</accession>
<gene>
    <name evidence="2" type="ORF">FB45DRAFT_474174</name>
</gene>
<reference evidence="2" key="1">
    <citation type="submission" date="2023-03" db="EMBL/GenBank/DDBJ databases">
        <title>Massive genome expansion in bonnet fungi (Mycena s.s.) driven by repeated elements and novel gene families across ecological guilds.</title>
        <authorList>
            <consortium name="Lawrence Berkeley National Laboratory"/>
            <person name="Harder C.B."/>
            <person name="Miyauchi S."/>
            <person name="Viragh M."/>
            <person name="Kuo A."/>
            <person name="Thoen E."/>
            <person name="Andreopoulos B."/>
            <person name="Lu D."/>
            <person name="Skrede I."/>
            <person name="Drula E."/>
            <person name="Henrissat B."/>
            <person name="Morin E."/>
            <person name="Kohler A."/>
            <person name="Barry K."/>
            <person name="LaButti K."/>
            <person name="Morin E."/>
            <person name="Salamov A."/>
            <person name="Lipzen A."/>
            <person name="Mereny Z."/>
            <person name="Hegedus B."/>
            <person name="Baldrian P."/>
            <person name="Stursova M."/>
            <person name="Weitz H."/>
            <person name="Taylor A."/>
            <person name="Grigoriev I.V."/>
            <person name="Nagy L.G."/>
            <person name="Martin F."/>
            <person name="Kauserud H."/>
        </authorList>
    </citation>
    <scope>NUCLEOTIDE SEQUENCE</scope>
    <source>
        <strain evidence="2">9284</strain>
    </source>
</reference>
<feature type="region of interest" description="Disordered" evidence="1">
    <location>
        <begin position="128"/>
        <end position="153"/>
    </location>
</feature>
<keyword evidence="3" id="KW-1185">Reference proteome</keyword>